<sequence>MSFSYPPTMSTSPLADFSTCELSDALLKLQVLSGGLIPSIHMLSPSPYSEKGESTRLCGPAFPICMVLSSDTTAPSLGGGAHFVDLITEGHVVFIDAPLEAKNAVWGGLMTAGAQARSAPGVIVSGLVRDTLEHRAANFPVFARGTSTVGQKPYTRVAEVGAPVTVRSGDDGFPDVTVRPGDWLVADVDGVVCVPKELVEEVGKLAAKGREVDAKCEVDIKKGLGVGASFKKHRGK</sequence>
<proteinExistence type="predicted"/>
<dbReference type="CDD" id="cd16841">
    <property type="entry name" value="RraA_family"/>
    <property type="match status" value="1"/>
</dbReference>
<name>A0A4Y9YWJ7_9AGAM</name>
<keyword evidence="1" id="KW-0460">Magnesium</keyword>
<dbReference type="AlphaFoldDB" id="A0A4Y9YWJ7"/>
<organism evidence="2 3">
    <name type="scientific">Dentipellis fragilis</name>
    <dbReference type="NCBI Taxonomy" id="205917"/>
    <lineage>
        <taxon>Eukaryota</taxon>
        <taxon>Fungi</taxon>
        <taxon>Dikarya</taxon>
        <taxon>Basidiomycota</taxon>
        <taxon>Agaricomycotina</taxon>
        <taxon>Agaricomycetes</taxon>
        <taxon>Russulales</taxon>
        <taxon>Hericiaceae</taxon>
        <taxon>Dentipellis</taxon>
    </lineage>
</organism>
<accession>A0A4Y9YWJ7</accession>
<dbReference type="GO" id="GO:0008948">
    <property type="term" value="F:oxaloacetate decarboxylase activity"/>
    <property type="evidence" value="ECO:0007669"/>
    <property type="project" value="TreeGrafter"/>
</dbReference>
<feature type="binding site" evidence="1">
    <location>
        <position position="130"/>
    </location>
    <ligand>
        <name>Mg(2+)</name>
        <dbReference type="ChEBI" id="CHEBI:18420"/>
    </ligand>
</feature>
<dbReference type="PANTHER" id="PTHR33254:SF4">
    <property type="entry name" value="4-HYDROXY-4-METHYL-2-OXOGLUTARATE ALDOLASE 3-RELATED"/>
    <property type="match status" value="1"/>
</dbReference>
<protein>
    <recommendedName>
        <fullName evidence="4">RraA-like protein</fullName>
    </recommendedName>
</protein>
<feature type="binding site" evidence="1">
    <location>
        <position position="129"/>
    </location>
    <ligand>
        <name>substrate</name>
    </ligand>
</feature>
<dbReference type="Gene3D" id="3.50.30.40">
    <property type="entry name" value="Ribonuclease E inhibitor RraA/RraA-like"/>
    <property type="match status" value="1"/>
</dbReference>
<gene>
    <name evidence="2" type="ORF">EVG20_g4401</name>
</gene>
<dbReference type="GO" id="GO:0046872">
    <property type="term" value="F:metal ion binding"/>
    <property type="evidence" value="ECO:0007669"/>
    <property type="project" value="UniProtKB-KW"/>
</dbReference>
<keyword evidence="3" id="KW-1185">Reference proteome</keyword>
<dbReference type="Pfam" id="PF03737">
    <property type="entry name" value="RraA-like"/>
    <property type="match status" value="1"/>
</dbReference>
<dbReference type="SUPFAM" id="SSF89562">
    <property type="entry name" value="RraA-like"/>
    <property type="match status" value="1"/>
</dbReference>
<comment type="caution">
    <text evidence="2">The sequence shown here is derived from an EMBL/GenBank/DDBJ whole genome shotgun (WGS) entry which is preliminary data.</text>
</comment>
<comment type="cofactor">
    <cofactor evidence="1">
        <name>Mg(2+)</name>
        <dbReference type="ChEBI" id="CHEBI:18420"/>
    </cofactor>
</comment>
<dbReference type="STRING" id="205917.A0A4Y9YWJ7"/>
<dbReference type="EMBL" id="SEOQ01000226">
    <property type="protein sequence ID" value="TFY66685.1"/>
    <property type="molecule type" value="Genomic_DNA"/>
</dbReference>
<dbReference type="InterPro" id="IPR005493">
    <property type="entry name" value="RraA/RraA-like"/>
</dbReference>
<evidence type="ECO:0008006" key="4">
    <source>
        <dbReference type="Google" id="ProtNLM"/>
    </source>
</evidence>
<dbReference type="OrthoDB" id="1476984at2759"/>
<evidence type="ECO:0000313" key="3">
    <source>
        <dbReference type="Proteomes" id="UP000298327"/>
    </source>
</evidence>
<dbReference type="Proteomes" id="UP000298327">
    <property type="component" value="Unassembled WGS sequence"/>
</dbReference>
<dbReference type="InterPro" id="IPR036704">
    <property type="entry name" value="RraA/RraA-like_sf"/>
</dbReference>
<evidence type="ECO:0000256" key="1">
    <source>
        <dbReference type="PIRSR" id="PIRSR605493-1"/>
    </source>
</evidence>
<feature type="binding site" evidence="1">
    <location>
        <begin position="107"/>
        <end position="110"/>
    </location>
    <ligand>
        <name>substrate</name>
    </ligand>
</feature>
<reference evidence="2 3" key="1">
    <citation type="submission" date="2019-02" db="EMBL/GenBank/DDBJ databases">
        <title>Genome sequencing of the rare red list fungi Dentipellis fragilis.</title>
        <authorList>
            <person name="Buettner E."/>
            <person name="Kellner H."/>
        </authorList>
    </citation>
    <scope>NUCLEOTIDE SEQUENCE [LARGE SCALE GENOMIC DNA]</scope>
    <source>
        <strain evidence="2 3">DSM 105465</strain>
    </source>
</reference>
<keyword evidence="1" id="KW-0479">Metal-binding</keyword>
<evidence type="ECO:0000313" key="2">
    <source>
        <dbReference type="EMBL" id="TFY66685.1"/>
    </source>
</evidence>
<dbReference type="GO" id="GO:0047443">
    <property type="term" value="F:4-hydroxy-4-methyl-2-oxoglutarate aldolase activity"/>
    <property type="evidence" value="ECO:0007669"/>
    <property type="project" value="TreeGrafter"/>
</dbReference>
<dbReference type="PANTHER" id="PTHR33254">
    <property type="entry name" value="4-HYDROXY-4-METHYL-2-OXOGLUTARATE ALDOLASE 3-RELATED"/>
    <property type="match status" value="1"/>
</dbReference>